<dbReference type="PROSITE" id="PS00028">
    <property type="entry name" value="ZINC_FINGER_C2H2_1"/>
    <property type="match status" value="6"/>
</dbReference>
<feature type="compositionally biased region" description="Polar residues" evidence="6">
    <location>
        <begin position="321"/>
        <end position="331"/>
    </location>
</feature>
<dbReference type="AlphaFoldDB" id="A0A8D8YT59"/>
<sequence length="519" mass="59987">MAMSLQNDFCSLCGVGKSQMNILQFEIMTKINQMFKQILCISSSINHSKYICSDCELSVQHFYKFWQMVQKVHKSISFIQHGEKSTNSLFPRLPIEHDDDDDEGGLNLCHTTGITEDSEPVLIKINVVKQFQCHVCKMGLCFSQLLALHQVTHGLGTVACQCEQCGHQDDIGLFLQDKNNVHCPKCSFRKLNQVLNSSVDVQTQFNTEPGANSFIRNNSKETKNMEICSRQNSENIDIKMEYPTNGDVQKPSYSSDCTENLYQIDKYSTQYNRDQTGFPNEMNYETIPPDCINSHDYQMPLKTNSSCTLDEFKFNDSNYSRVESYNSSSQNKNHDVANYTPSRNQSVDNSVTPDTYPPSSQHKNQKCHVCEVCSRVFNHKGHLTRHMLVHDKSIKHFLCDECGRRFNQKSSLVTHWIHVHCKEKSMDNQFQCVWCGQVYKHKMNLKSHLLNNHNKSSMLKTKFYCNICDKYFISTSRLNMHSKIHLSVKEFQCPICKKSFNQKNNLNIHLKKHCPPKRL</sequence>
<evidence type="ECO:0000256" key="5">
    <source>
        <dbReference type="PROSITE-ProRule" id="PRU00042"/>
    </source>
</evidence>
<dbReference type="SMART" id="SM00355">
    <property type="entry name" value="ZnF_C2H2"/>
    <property type="match status" value="6"/>
</dbReference>
<dbReference type="Pfam" id="PF12874">
    <property type="entry name" value="zf-met"/>
    <property type="match status" value="1"/>
</dbReference>
<reference evidence="8" key="1">
    <citation type="submission" date="2021-05" db="EMBL/GenBank/DDBJ databases">
        <authorList>
            <person name="Alioto T."/>
            <person name="Alioto T."/>
            <person name="Gomez Garrido J."/>
        </authorList>
    </citation>
    <scope>NUCLEOTIDE SEQUENCE</scope>
</reference>
<accession>A0A8D8YT59</accession>
<feature type="domain" description="C2H2-type" evidence="7">
    <location>
        <begin position="368"/>
        <end position="390"/>
    </location>
</feature>
<dbReference type="EMBL" id="HBUF01391394">
    <property type="protein sequence ID" value="CAG6733971.1"/>
    <property type="molecule type" value="Transcribed_RNA"/>
</dbReference>
<keyword evidence="3 5" id="KW-0863">Zinc-finger</keyword>
<dbReference type="FunFam" id="3.30.160.60:FF:000100">
    <property type="entry name" value="Zinc finger 45-like"/>
    <property type="match status" value="2"/>
</dbReference>
<feature type="domain" description="C2H2-type" evidence="7">
    <location>
        <begin position="491"/>
        <end position="518"/>
    </location>
</feature>
<name>A0A8D8YT59_9HEMI</name>
<evidence type="ECO:0000256" key="1">
    <source>
        <dbReference type="ARBA" id="ARBA00022723"/>
    </source>
</evidence>
<feature type="domain" description="C2H2-type" evidence="7">
    <location>
        <begin position="397"/>
        <end position="425"/>
    </location>
</feature>
<feature type="region of interest" description="Disordered" evidence="6">
    <location>
        <begin position="321"/>
        <end position="363"/>
    </location>
</feature>
<dbReference type="FunFam" id="3.30.160.60:FF:000446">
    <property type="entry name" value="Zinc finger protein"/>
    <property type="match status" value="1"/>
</dbReference>
<dbReference type="Pfam" id="PF00096">
    <property type="entry name" value="zf-C2H2"/>
    <property type="match status" value="4"/>
</dbReference>
<feature type="compositionally biased region" description="Polar residues" evidence="6">
    <location>
        <begin position="339"/>
        <end position="362"/>
    </location>
</feature>
<evidence type="ECO:0000256" key="3">
    <source>
        <dbReference type="ARBA" id="ARBA00022771"/>
    </source>
</evidence>
<dbReference type="InterPro" id="IPR012934">
    <property type="entry name" value="Znf_AD"/>
</dbReference>
<dbReference type="SMART" id="SM00868">
    <property type="entry name" value="zf-AD"/>
    <property type="match status" value="1"/>
</dbReference>
<organism evidence="8">
    <name type="scientific">Cacopsylla melanoneura</name>
    <dbReference type="NCBI Taxonomy" id="428564"/>
    <lineage>
        <taxon>Eukaryota</taxon>
        <taxon>Metazoa</taxon>
        <taxon>Ecdysozoa</taxon>
        <taxon>Arthropoda</taxon>
        <taxon>Hexapoda</taxon>
        <taxon>Insecta</taxon>
        <taxon>Pterygota</taxon>
        <taxon>Neoptera</taxon>
        <taxon>Paraneoptera</taxon>
        <taxon>Hemiptera</taxon>
        <taxon>Sternorrhyncha</taxon>
        <taxon>Psylloidea</taxon>
        <taxon>Psyllidae</taxon>
        <taxon>Psyllinae</taxon>
        <taxon>Cacopsylla</taxon>
    </lineage>
</organism>
<dbReference type="PROSITE" id="PS50157">
    <property type="entry name" value="ZINC_FINGER_C2H2_2"/>
    <property type="match status" value="5"/>
</dbReference>
<protein>
    <submittedName>
        <fullName evidence="8">Replication initiator 1</fullName>
    </submittedName>
</protein>
<dbReference type="SUPFAM" id="SSF57667">
    <property type="entry name" value="beta-beta-alpha zinc fingers"/>
    <property type="match status" value="2"/>
</dbReference>
<feature type="domain" description="C2H2-type" evidence="7">
    <location>
        <begin position="430"/>
        <end position="458"/>
    </location>
</feature>
<dbReference type="GO" id="GO:0005634">
    <property type="term" value="C:nucleus"/>
    <property type="evidence" value="ECO:0007669"/>
    <property type="project" value="InterPro"/>
</dbReference>
<dbReference type="InterPro" id="IPR036236">
    <property type="entry name" value="Znf_C2H2_sf"/>
</dbReference>
<dbReference type="InterPro" id="IPR013087">
    <property type="entry name" value="Znf_C2H2_type"/>
</dbReference>
<keyword evidence="1" id="KW-0479">Metal-binding</keyword>
<proteinExistence type="predicted"/>
<evidence type="ECO:0000256" key="6">
    <source>
        <dbReference type="SAM" id="MobiDB-lite"/>
    </source>
</evidence>
<evidence type="ECO:0000256" key="2">
    <source>
        <dbReference type="ARBA" id="ARBA00022737"/>
    </source>
</evidence>
<feature type="domain" description="C2H2-type" evidence="7">
    <location>
        <begin position="463"/>
        <end position="490"/>
    </location>
</feature>
<evidence type="ECO:0000313" key="8">
    <source>
        <dbReference type="EMBL" id="CAG6733971.1"/>
    </source>
</evidence>
<evidence type="ECO:0000256" key="4">
    <source>
        <dbReference type="ARBA" id="ARBA00022833"/>
    </source>
</evidence>
<dbReference type="PANTHER" id="PTHR24379">
    <property type="entry name" value="KRAB AND ZINC FINGER DOMAIN-CONTAINING"/>
    <property type="match status" value="1"/>
</dbReference>
<evidence type="ECO:0000259" key="7">
    <source>
        <dbReference type="PROSITE" id="PS50157"/>
    </source>
</evidence>
<keyword evidence="4" id="KW-0862">Zinc</keyword>
<dbReference type="PANTHER" id="PTHR24379:SF121">
    <property type="entry name" value="C2H2-TYPE DOMAIN-CONTAINING PROTEIN"/>
    <property type="match status" value="1"/>
</dbReference>
<keyword evidence="2" id="KW-0677">Repeat</keyword>
<dbReference type="Gene3D" id="3.30.160.60">
    <property type="entry name" value="Classic Zinc Finger"/>
    <property type="match status" value="4"/>
</dbReference>
<dbReference type="GO" id="GO:0008270">
    <property type="term" value="F:zinc ion binding"/>
    <property type="evidence" value="ECO:0007669"/>
    <property type="project" value="UniProtKB-KW"/>
</dbReference>